<dbReference type="AlphaFoldDB" id="A0A8S1W4H2"/>
<keyword evidence="2" id="KW-1185">Reference proteome</keyword>
<protein>
    <submittedName>
        <fullName evidence="1">Uncharacterized protein</fullName>
    </submittedName>
</protein>
<evidence type="ECO:0000313" key="1">
    <source>
        <dbReference type="EMBL" id="CAD8183833.1"/>
    </source>
</evidence>
<name>A0A8S1W4H2_PAROT</name>
<gene>
    <name evidence="1" type="ORF">POCTA_138.1.T0820007</name>
</gene>
<dbReference type="EMBL" id="CAJJDP010000081">
    <property type="protein sequence ID" value="CAD8183833.1"/>
    <property type="molecule type" value="Genomic_DNA"/>
</dbReference>
<proteinExistence type="predicted"/>
<comment type="caution">
    <text evidence="1">The sequence shown here is derived from an EMBL/GenBank/DDBJ whole genome shotgun (WGS) entry which is preliminary data.</text>
</comment>
<organism evidence="1 2">
    <name type="scientific">Paramecium octaurelia</name>
    <dbReference type="NCBI Taxonomy" id="43137"/>
    <lineage>
        <taxon>Eukaryota</taxon>
        <taxon>Sar</taxon>
        <taxon>Alveolata</taxon>
        <taxon>Ciliophora</taxon>
        <taxon>Intramacronucleata</taxon>
        <taxon>Oligohymenophorea</taxon>
        <taxon>Peniculida</taxon>
        <taxon>Parameciidae</taxon>
        <taxon>Paramecium</taxon>
    </lineage>
</organism>
<dbReference type="Proteomes" id="UP000683925">
    <property type="component" value="Unassembled WGS sequence"/>
</dbReference>
<reference evidence="1" key="1">
    <citation type="submission" date="2021-01" db="EMBL/GenBank/DDBJ databases">
        <authorList>
            <consortium name="Genoscope - CEA"/>
            <person name="William W."/>
        </authorList>
    </citation>
    <scope>NUCLEOTIDE SEQUENCE</scope>
</reference>
<evidence type="ECO:0000313" key="2">
    <source>
        <dbReference type="Proteomes" id="UP000683925"/>
    </source>
</evidence>
<sequence length="169" mass="20434">MNVTNHYCQSASQYQKMSSFTDFQKYQQKIFKYIGQTNQLQKQKGSIYILVMIQYIHKCQLTIFTYRYNFNKFHQQTNYHSYLKSTLHKLKFSTLTSYQQHQQKMTAQSAYLVVAILNYKDEHKVQVAASMQQTGRHFFNMNTQYIWIISRLFCMFLFSNKIPQRESDY</sequence>
<accession>A0A8S1W4H2</accession>